<sequence length="449" mass="49436">MNSLCNPEAEANLLSACVTNSGEFYRLADVLDPEVFTVPENRTIWEAMLYIRNNGGDADMMAVAARLMTVDKAAFLAFNEQCARPVTSAYGTDELLTDLLVRRRTLAAIMEAQQKLMQPLEPSETTLQRLNSEIANCLVSNTTEMVTAEEACNEVMRNVFDNQSRTQNAPEIPVGLKGIDERGGLHTTDLTIIAGETSMGKTSLALTFALNAATAGVGVGVVTLEMSVMQLAARMVSGDAQVSSSDILYKRLGADDYNRVGAAVERTGTLPMWFNRKAQSVAKICAWIRQLAYRKKAKLFVIDYLQLISMGKIDNRVQEIGDICATLKRLAGEIDVSIILLSQLSRDRMNPYPSLARLRGSGEIESNADNVIFVYRPEYYKTEGKNLAYKDRFANVSTNGTAEIIVAKGRNTGTTSFIAAYEKQYTRFSDLADMPTATMVTANRKQLPF</sequence>
<dbReference type="Pfam" id="PF03796">
    <property type="entry name" value="DnaB_C"/>
    <property type="match status" value="1"/>
</dbReference>
<feature type="domain" description="SF4 helicase" evidence="12">
    <location>
        <begin position="165"/>
        <end position="435"/>
    </location>
</feature>
<keyword evidence="4" id="KW-0547">Nucleotide-binding</keyword>
<keyword evidence="7" id="KW-0067">ATP-binding</keyword>
<dbReference type="PANTHER" id="PTHR30153">
    <property type="entry name" value="REPLICATIVE DNA HELICASE DNAB"/>
    <property type="match status" value="1"/>
</dbReference>
<dbReference type="GO" id="GO:0005524">
    <property type="term" value="F:ATP binding"/>
    <property type="evidence" value="ECO:0007669"/>
    <property type="project" value="UniProtKB-KW"/>
</dbReference>
<evidence type="ECO:0000256" key="4">
    <source>
        <dbReference type="ARBA" id="ARBA00022741"/>
    </source>
</evidence>
<dbReference type="Gene3D" id="1.10.860.10">
    <property type="entry name" value="DNAb Helicase, Chain A"/>
    <property type="match status" value="1"/>
</dbReference>
<evidence type="ECO:0000259" key="12">
    <source>
        <dbReference type="PROSITE" id="PS51199"/>
    </source>
</evidence>
<dbReference type="GO" id="GO:0016787">
    <property type="term" value="F:hydrolase activity"/>
    <property type="evidence" value="ECO:0007669"/>
    <property type="project" value="UniProtKB-KW"/>
</dbReference>
<dbReference type="InterPro" id="IPR027417">
    <property type="entry name" value="P-loop_NTPase"/>
</dbReference>
<evidence type="ECO:0000256" key="6">
    <source>
        <dbReference type="ARBA" id="ARBA00022806"/>
    </source>
</evidence>
<name>A0A8S5PAI0_9CAUD</name>
<dbReference type="GO" id="GO:0006269">
    <property type="term" value="P:DNA replication, synthesis of primer"/>
    <property type="evidence" value="ECO:0007669"/>
    <property type="project" value="UniProtKB-KW"/>
</dbReference>
<evidence type="ECO:0000256" key="9">
    <source>
        <dbReference type="ARBA" id="ARBA00023235"/>
    </source>
</evidence>
<evidence type="ECO:0000256" key="11">
    <source>
        <dbReference type="ARBA" id="ARBA00048954"/>
    </source>
</evidence>
<evidence type="ECO:0000256" key="10">
    <source>
        <dbReference type="ARBA" id="ARBA00044969"/>
    </source>
</evidence>
<keyword evidence="9" id="KW-0413">Isomerase</keyword>
<dbReference type="GO" id="GO:0003677">
    <property type="term" value="F:DNA binding"/>
    <property type="evidence" value="ECO:0007669"/>
    <property type="project" value="UniProtKB-KW"/>
</dbReference>
<evidence type="ECO:0000256" key="2">
    <source>
        <dbReference type="ARBA" id="ARBA00022515"/>
    </source>
</evidence>
<keyword evidence="6 13" id="KW-0347">Helicase</keyword>
<dbReference type="InterPro" id="IPR036185">
    <property type="entry name" value="DNA_heli_DnaB-like_N_sf"/>
</dbReference>
<dbReference type="SUPFAM" id="SSF48024">
    <property type="entry name" value="N-terminal domain of DnaB helicase"/>
    <property type="match status" value="1"/>
</dbReference>
<dbReference type="EMBL" id="BK015381">
    <property type="protein sequence ID" value="DAE03978.1"/>
    <property type="molecule type" value="Genomic_DNA"/>
</dbReference>
<dbReference type="SUPFAM" id="SSF52540">
    <property type="entry name" value="P-loop containing nucleoside triphosphate hydrolases"/>
    <property type="match status" value="1"/>
</dbReference>
<dbReference type="PANTHER" id="PTHR30153:SF2">
    <property type="entry name" value="REPLICATIVE DNA HELICASE"/>
    <property type="match status" value="1"/>
</dbReference>
<keyword evidence="8" id="KW-0238">DNA-binding</keyword>
<reference evidence="13" key="1">
    <citation type="journal article" date="2021" name="Proc. Natl. Acad. Sci. U.S.A.">
        <title>A Catalog of Tens of Thousands of Viruses from Human Metagenomes Reveals Hidden Associations with Chronic Diseases.</title>
        <authorList>
            <person name="Tisza M.J."/>
            <person name="Buck C.B."/>
        </authorList>
    </citation>
    <scope>NUCLEOTIDE SEQUENCE</scope>
    <source>
        <strain evidence="13">CtCeQ13</strain>
    </source>
</reference>
<evidence type="ECO:0000256" key="8">
    <source>
        <dbReference type="ARBA" id="ARBA00023125"/>
    </source>
</evidence>
<dbReference type="SMART" id="SM00382">
    <property type="entry name" value="AAA"/>
    <property type="match status" value="1"/>
</dbReference>
<proteinExistence type="inferred from homology"/>
<accession>A0A8S5PAI0</accession>
<dbReference type="InterPro" id="IPR007693">
    <property type="entry name" value="DNA_helicase_DnaB-like_N"/>
</dbReference>
<dbReference type="InterPro" id="IPR003593">
    <property type="entry name" value="AAA+_ATPase"/>
</dbReference>
<evidence type="ECO:0000313" key="13">
    <source>
        <dbReference type="EMBL" id="DAE03978.1"/>
    </source>
</evidence>
<evidence type="ECO:0000256" key="5">
    <source>
        <dbReference type="ARBA" id="ARBA00022801"/>
    </source>
</evidence>
<keyword evidence="3" id="KW-0235">DNA replication</keyword>
<keyword evidence="5" id="KW-0378">Hydrolase</keyword>
<dbReference type="PROSITE" id="PS51199">
    <property type="entry name" value="SF4_HELICASE"/>
    <property type="match status" value="1"/>
</dbReference>
<dbReference type="Gene3D" id="3.40.50.300">
    <property type="entry name" value="P-loop containing nucleotide triphosphate hydrolases"/>
    <property type="match status" value="1"/>
</dbReference>
<organism evidence="13">
    <name type="scientific">Siphoviridae sp. ctCeQ13</name>
    <dbReference type="NCBI Taxonomy" id="2825380"/>
    <lineage>
        <taxon>Viruses</taxon>
        <taxon>Duplodnaviria</taxon>
        <taxon>Heunggongvirae</taxon>
        <taxon>Uroviricota</taxon>
        <taxon>Caudoviricetes</taxon>
    </lineage>
</organism>
<keyword evidence="2" id="KW-0639">Primosome</keyword>
<dbReference type="GO" id="GO:0043139">
    <property type="term" value="F:5'-3' DNA helicase activity"/>
    <property type="evidence" value="ECO:0007669"/>
    <property type="project" value="UniProtKB-EC"/>
</dbReference>
<evidence type="ECO:0000256" key="7">
    <source>
        <dbReference type="ARBA" id="ARBA00022840"/>
    </source>
</evidence>
<dbReference type="InterPro" id="IPR016136">
    <property type="entry name" value="DNA_helicase_N/primase_C"/>
</dbReference>
<dbReference type="InterPro" id="IPR007694">
    <property type="entry name" value="DNA_helicase_DnaB-like_C"/>
</dbReference>
<comment type="similarity">
    <text evidence="1">Belongs to the helicase family. DnaB subfamily.</text>
</comment>
<protein>
    <recommendedName>
        <fullName evidence="10">DNA 5'-3' helicase</fullName>
        <ecNumber evidence="10">5.6.2.3</ecNumber>
    </recommendedName>
</protein>
<dbReference type="EC" id="5.6.2.3" evidence="10"/>
<comment type="catalytic activity">
    <reaction evidence="11">
        <text>ATP + H2O = ADP + phosphate + H(+)</text>
        <dbReference type="Rhea" id="RHEA:13065"/>
        <dbReference type="ChEBI" id="CHEBI:15377"/>
        <dbReference type="ChEBI" id="CHEBI:15378"/>
        <dbReference type="ChEBI" id="CHEBI:30616"/>
        <dbReference type="ChEBI" id="CHEBI:43474"/>
        <dbReference type="ChEBI" id="CHEBI:456216"/>
        <dbReference type="EC" id="5.6.2.3"/>
    </reaction>
</comment>
<evidence type="ECO:0000256" key="1">
    <source>
        <dbReference type="ARBA" id="ARBA00008428"/>
    </source>
</evidence>
<dbReference type="Pfam" id="PF00772">
    <property type="entry name" value="DnaB"/>
    <property type="match status" value="1"/>
</dbReference>
<evidence type="ECO:0000256" key="3">
    <source>
        <dbReference type="ARBA" id="ARBA00022705"/>
    </source>
</evidence>